<dbReference type="STRING" id="93684.SAMN05421853_1373"/>
<evidence type="ECO:0000313" key="2">
    <source>
        <dbReference type="EMBL" id="SFQ70986.1"/>
    </source>
</evidence>
<dbReference type="EMBL" id="FOXV01000037">
    <property type="protein sequence ID" value="SFQ70986.1"/>
    <property type="molecule type" value="Genomic_DNA"/>
</dbReference>
<sequence>MKPTNAFLALAPVTALTLSLASFGGAGMAHAESHPDMARHGSMHVTKSPTCGCCGAWVALAREEGYHVEVTDTRDVTSVKLANDVPGALWSCHTAEIEGYTIEGHVPFAALNRLLDERPDISGIAVPGMLVGSPGMGTDPSARYDVIAFGGDAASGEIFHRAGQ</sequence>
<protein>
    <submittedName>
        <fullName evidence="2">Uncharacterized conserved protein</fullName>
    </submittedName>
</protein>
<feature type="signal peptide" evidence="1">
    <location>
        <begin position="1"/>
        <end position="31"/>
    </location>
</feature>
<reference evidence="3" key="1">
    <citation type="submission" date="2016-10" db="EMBL/GenBank/DDBJ databases">
        <authorList>
            <person name="Varghese N."/>
            <person name="Submissions S."/>
        </authorList>
    </citation>
    <scope>NUCLEOTIDE SEQUENCE [LARGE SCALE GENOMIC DNA]</scope>
    <source>
        <strain evidence="3">JCM 10271</strain>
    </source>
</reference>
<keyword evidence="3" id="KW-1185">Reference proteome</keyword>
<accession>A0A1I6AQP6</accession>
<evidence type="ECO:0000256" key="1">
    <source>
        <dbReference type="SAM" id="SignalP"/>
    </source>
</evidence>
<dbReference type="Proteomes" id="UP000243106">
    <property type="component" value="Unassembled WGS sequence"/>
</dbReference>
<dbReference type="InterPro" id="IPR007332">
    <property type="entry name" value="DUF411"/>
</dbReference>
<dbReference type="RefSeq" id="WP_093016143.1">
    <property type="nucleotide sequence ID" value="NZ_FOXV01000037.1"/>
</dbReference>
<feature type="chain" id="PRO_5017362401" evidence="1">
    <location>
        <begin position="32"/>
        <end position="164"/>
    </location>
</feature>
<dbReference type="AlphaFoldDB" id="A0A1I6AQP6"/>
<gene>
    <name evidence="2" type="ORF">SAMN05421853_1373</name>
</gene>
<organism evidence="2 3">
    <name type="scientific">Roseivivax halotolerans</name>
    <dbReference type="NCBI Taxonomy" id="93684"/>
    <lineage>
        <taxon>Bacteria</taxon>
        <taxon>Pseudomonadati</taxon>
        <taxon>Pseudomonadota</taxon>
        <taxon>Alphaproteobacteria</taxon>
        <taxon>Rhodobacterales</taxon>
        <taxon>Roseobacteraceae</taxon>
        <taxon>Roseivivax</taxon>
    </lineage>
</organism>
<name>A0A1I6AQP6_9RHOB</name>
<keyword evidence="1" id="KW-0732">Signal</keyword>
<dbReference type="Pfam" id="PF04214">
    <property type="entry name" value="DUF411"/>
    <property type="match status" value="1"/>
</dbReference>
<evidence type="ECO:0000313" key="3">
    <source>
        <dbReference type="Proteomes" id="UP000243106"/>
    </source>
</evidence>
<proteinExistence type="predicted"/>